<gene>
    <name evidence="1" type="ORF">NCTC11166_02630</name>
</gene>
<accession>A0A2X1D3Y0</accession>
<reference evidence="1 2" key="1">
    <citation type="submission" date="2018-06" db="EMBL/GenBank/DDBJ databases">
        <authorList>
            <consortium name="Pathogen Informatics"/>
            <person name="Doyle S."/>
        </authorList>
    </citation>
    <scope>NUCLEOTIDE SEQUENCE [LARGE SCALE GENOMIC DNA]</scope>
    <source>
        <strain evidence="1 2">NCTC11166</strain>
    </source>
</reference>
<proteinExistence type="predicted"/>
<evidence type="ECO:0000313" key="1">
    <source>
        <dbReference type="EMBL" id="SPU55235.1"/>
    </source>
</evidence>
<organism evidence="1 2">
    <name type="scientific">Brevundimonas vesicularis</name>
    <name type="common">Pseudomonas vesicularis</name>
    <dbReference type="NCBI Taxonomy" id="41276"/>
    <lineage>
        <taxon>Bacteria</taxon>
        <taxon>Pseudomonadati</taxon>
        <taxon>Pseudomonadota</taxon>
        <taxon>Alphaproteobacteria</taxon>
        <taxon>Caulobacterales</taxon>
        <taxon>Caulobacteraceae</taxon>
        <taxon>Brevundimonas</taxon>
    </lineage>
</organism>
<name>A0A2X1D3Y0_BREVE</name>
<protein>
    <submittedName>
        <fullName evidence="1">Uncharacterized protein</fullName>
    </submittedName>
</protein>
<dbReference type="AlphaFoldDB" id="A0A2X1D3Y0"/>
<evidence type="ECO:0000313" key="2">
    <source>
        <dbReference type="Proteomes" id="UP000251186"/>
    </source>
</evidence>
<dbReference type="Proteomes" id="UP000251186">
    <property type="component" value="Unassembled WGS sequence"/>
</dbReference>
<sequence length="40" mass="4373">MKTTKLRIVRFGSAKALTRDGMGNIFEEAGVKNGQYPTEG</sequence>
<dbReference type="EMBL" id="UAQP01000014">
    <property type="protein sequence ID" value="SPU55235.1"/>
    <property type="molecule type" value="Genomic_DNA"/>
</dbReference>
<dbReference type="RefSeq" id="WP_258522575.1">
    <property type="nucleotide sequence ID" value="NZ_UAQP01000014.1"/>
</dbReference>